<evidence type="ECO:0000313" key="9">
    <source>
        <dbReference type="EMBL" id="MCD9098223.1"/>
    </source>
</evidence>
<comment type="similarity">
    <text evidence="2">Belongs to the BCCT transporter (TC 2.A.15) family.</text>
</comment>
<dbReference type="PANTHER" id="PTHR30047">
    <property type="entry name" value="HIGH-AFFINITY CHOLINE TRANSPORT PROTEIN-RELATED"/>
    <property type="match status" value="1"/>
</dbReference>
<evidence type="ECO:0000256" key="8">
    <source>
        <dbReference type="SAM" id="Phobius"/>
    </source>
</evidence>
<dbReference type="InterPro" id="IPR000060">
    <property type="entry name" value="BCCT_transptr"/>
</dbReference>
<dbReference type="EMBL" id="JAJQKU010000005">
    <property type="protein sequence ID" value="MCD9098223.1"/>
    <property type="molecule type" value="Genomic_DNA"/>
</dbReference>
<dbReference type="NCBIfam" id="TIGR00842">
    <property type="entry name" value="bcct"/>
    <property type="match status" value="1"/>
</dbReference>
<evidence type="ECO:0000256" key="7">
    <source>
        <dbReference type="ARBA" id="ARBA00023136"/>
    </source>
</evidence>
<feature type="transmembrane region" description="Helical" evidence="8">
    <location>
        <begin position="104"/>
        <end position="125"/>
    </location>
</feature>
<reference evidence="9" key="2">
    <citation type="journal article" date="2022" name="Syst. Appl. Microbiol.">
        <title>Physiological and genomic characterisation of Luteimonas fraxinea sp. nov., a bacterial species associated with trees tolerant to ash dieback.</title>
        <authorList>
            <person name="Ulrich K."/>
            <person name="Becker R."/>
            <person name="Behrendt U."/>
            <person name="Kube M."/>
            <person name="Schneck V."/>
            <person name="Ulrich A."/>
        </authorList>
    </citation>
    <scope>NUCLEOTIDE SEQUENCE</scope>
    <source>
        <strain evidence="9">A1P009</strain>
    </source>
</reference>
<dbReference type="PANTHER" id="PTHR30047:SF7">
    <property type="entry name" value="HIGH-AFFINITY CHOLINE TRANSPORT PROTEIN"/>
    <property type="match status" value="1"/>
</dbReference>
<name>A0ABS8UHT9_9GAMM</name>
<feature type="transmembrane region" description="Helical" evidence="8">
    <location>
        <begin position="331"/>
        <end position="348"/>
    </location>
</feature>
<gene>
    <name evidence="9" type="primary">betT</name>
    <name evidence="9" type="ORF">LTT95_14870</name>
</gene>
<evidence type="ECO:0000256" key="1">
    <source>
        <dbReference type="ARBA" id="ARBA00004651"/>
    </source>
</evidence>
<feature type="transmembrane region" description="Helical" evidence="8">
    <location>
        <begin position="414"/>
        <end position="435"/>
    </location>
</feature>
<protein>
    <submittedName>
        <fullName evidence="9">Choline BCCT transporter BetT</fullName>
    </submittedName>
</protein>
<dbReference type="Pfam" id="PF02028">
    <property type="entry name" value="BCCT"/>
    <property type="match status" value="1"/>
</dbReference>
<feature type="transmembrane region" description="Helical" evidence="8">
    <location>
        <begin position="360"/>
        <end position="378"/>
    </location>
</feature>
<accession>A0ABS8UHT9</accession>
<feature type="transmembrane region" description="Helical" evidence="8">
    <location>
        <begin position="196"/>
        <end position="225"/>
    </location>
</feature>
<evidence type="ECO:0000256" key="2">
    <source>
        <dbReference type="ARBA" id="ARBA00005658"/>
    </source>
</evidence>
<evidence type="ECO:0000256" key="4">
    <source>
        <dbReference type="ARBA" id="ARBA00022475"/>
    </source>
</evidence>
<dbReference type="PROSITE" id="PS01303">
    <property type="entry name" value="BCCT"/>
    <property type="match status" value="1"/>
</dbReference>
<feature type="transmembrane region" description="Helical" evidence="8">
    <location>
        <begin position="302"/>
        <end position="319"/>
    </location>
</feature>
<dbReference type="Proteomes" id="UP001430360">
    <property type="component" value="Unassembled WGS sequence"/>
</dbReference>
<feature type="transmembrane region" description="Helical" evidence="8">
    <location>
        <begin position="275"/>
        <end position="295"/>
    </location>
</feature>
<proteinExistence type="inferred from homology"/>
<evidence type="ECO:0000256" key="6">
    <source>
        <dbReference type="ARBA" id="ARBA00022989"/>
    </source>
</evidence>
<keyword evidence="7 8" id="KW-0472">Membrane</keyword>
<feature type="transmembrane region" description="Helical" evidence="8">
    <location>
        <begin position="66"/>
        <end position="84"/>
    </location>
</feature>
<keyword evidence="3" id="KW-0813">Transport</keyword>
<organism evidence="9 10">
    <name type="scientific">Luteimonas fraxinea</name>
    <dbReference type="NCBI Taxonomy" id="2901869"/>
    <lineage>
        <taxon>Bacteria</taxon>
        <taxon>Pseudomonadati</taxon>
        <taxon>Pseudomonadota</taxon>
        <taxon>Gammaproteobacteria</taxon>
        <taxon>Lysobacterales</taxon>
        <taxon>Lysobacteraceae</taxon>
        <taxon>Luteimonas</taxon>
    </lineage>
</organism>
<comment type="caution">
    <text evidence="9">The sequence shown here is derived from an EMBL/GenBank/DDBJ whole genome shotgun (WGS) entry which is preliminary data.</text>
</comment>
<feature type="transmembrane region" description="Helical" evidence="8">
    <location>
        <begin position="27"/>
        <end position="45"/>
    </location>
</feature>
<dbReference type="NCBIfam" id="NF007399">
    <property type="entry name" value="PRK09928.1"/>
    <property type="match status" value="1"/>
</dbReference>
<evidence type="ECO:0000256" key="5">
    <source>
        <dbReference type="ARBA" id="ARBA00022692"/>
    </source>
</evidence>
<evidence type="ECO:0000256" key="3">
    <source>
        <dbReference type="ARBA" id="ARBA00022448"/>
    </source>
</evidence>
<keyword evidence="4" id="KW-1003">Cell membrane</keyword>
<keyword evidence="10" id="KW-1185">Reference proteome</keyword>
<evidence type="ECO:0000313" key="10">
    <source>
        <dbReference type="Proteomes" id="UP001430360"/>
    </source>
</evidence>
<feature type="transmembrane region" description="Helical" evidence="8">
    <location>
        <begin position="245"/>
        <end position="263"/>
    </location>
</feature>
<sequence>MNDPTVRPDTDPVAPPERWHSRILGPVFYPSALIVLALIVMSFVAPEAMETMFGHAKTWVADEAGWFTVLTVAGFLVFIVGIAISGFGRLKLGPDHSSPDYSYATWFAMLFAAGMGIGLMFFGVAEPIMHYAEPPVGDAQTVAAARQAMRITFFHWGIHAWAIYAVVALSLAYFAYRHGLPLRIRSSLYPLIGDRIYGPIGHAVDTFAVLGTIFGLATSLGLGVIQINAGLNYLFDTPVGTTTQVILISVITLIATGSVVSGLDKGVRRLSELNMIMAVALLAFVLIAGPTVYLMQTFVQNTGMYISNVFAMTFNLYAYESRGTWLGGWTLFYWGWWIAWSPFVGMFIARISRGRTIREFVVGVLLVPLGFTFLWMTIYGNTALHMVMVDGATQLVDAVAADSSVAIFQFLENLPFSTITSGLATALVVIFFVTSSDSGSLVIDMLTTKGEEESPVWQRIFWALAEGIVAIALLLAGGLAALQAATIASALPFTVVMILMCWGMVRAMRLEVVKRDSLRDARIAPVGIGGGGDWKARLRSLAHHPMQKEVLAFLQTQVKPAFEDVAAELRKQNLDVAVEEGEDGRIWLQVGHGEEMDFFYSVRPVPYEPPSFMFEDPRRRRKETDRFYRGEVHLREGGQDYDVMGWRKDELIHDVLDQYQRHIHFLNVVR</sequence>
<feature type="transmembrane region" description="Helical" evidence="8">
    <location>
        <begin position="482"/>
        <end position="505"/>
    </location>
</feature>
<feature type="transmembrane region" description="Helical" evidence="8">
    <location>
        <begin position="156"/>
        <end position="176"/>
    </location>
</feature>
<reference evidence="9" key="1">
    <citation type="submission" date="2021-12" db="EMBL/GenBank/DDBJ databases">
        <authorList>
            <person name="Ulrich A."/>
        </authorList>
    </citation>
    <scope>NUCLEOTIDE SEQUENCE</scope>
    <source>
        <strain evidence="9">A1P009</strain>
    </source>
</reference>
<dbReference type="RefSeq" id="WP_232137478.1">
    <property type="nucleotide sequence ID" value="NZ_JAJQKU010000005.1"/>
</dbReference>
<dbReference type="InterPro" id="IPR018093">
    <property type="entry name" value="BCCT_CS"/>
</dbReference>
<keyword evidence="5 8" id="KW-0812">Transmembrane</keyword>
<keyword evidence="6 8" id="KW-1133">Transmembrane helix</keyword>
<feature type="transmembrane region" description="Helical" evidence="8">
    <location>
        <begin position="456"/>
        <end position="476"/>
    </location>
</feature>
<comment type="subcellular location">
    <subcellularLocation>
        <location evidence="1">Cell membrane</location>
        <topology evidence="1">Multi-pass membrane protein</topology>
    </subcellularLocation>
</comment>